<dbReference type="STRING" id="652787.SAMN05216490_3689"/>
<dbReference type="Gene3D" id="2.170.130.10">
    <property type="entry name" value="TonB-dependent receptor, plug domain"/>
    <property type="match status" value="1"/>
</dbReference>
<dbReference type="GO" id="GO:0009279">
    <property type="term" value="C:cell outer membrane"/>
    <property type="evidence" value="ECO:0007669"/>
    <property type="project" value="UniProtKB-SubCell"/>
</dbReference>
<dbReference type="Gene3D" id="2.60.40.1120">
    <property type="entry name" value="Carboxypeptidase-like, regulatory domain"/>
    <property type="match status" value="1"/>
</dbReference>
<evidence type="ECO:0000313" key="8">
    <source>
        <dbReference type="Proteomes" id="UP000199679"/>
    </source>
</evidence>
<dbReference type="InterPro" id="IPR036942">
    <property type="entry name" value="Beta-barrel_TonB_sf"/>
</dbReference>
<evidence type="ECO:0000256" key="5">
    <source>
        <dbReference type="SAM" id="SignalP"/>
    </source>
</evidence>
<dbReference type="Pfam" id="PF13715">
    <property type="entry name" value="CarbopepD_reg_2"/>
    <property type="match status" value="1"/>
</dbReference>
<dbReference type="OrthoDB" id="606851at2"/>
<dbReference type="AlphaFoldDB" id="A0A1H2AS57"/>
<comment type="subcellular location">
    <subcellularLocation>
        <location evidence="1">Cell outer membrane</location>
    </subcellularLocation>
</comment>
<dbReference type="InterPro" id="IPR008969">
    <property type="entry name" value="CarboxyPept-like_regulatory"/>
</dbReference>
<keyword evidence="3" id="KW-0998">Cell outer membrane</keyword>
<dbReference type="PANTHER" id="PTHR40980">
    <property type="entry name" value="PLUG DOMAIN-CONTAINING PROTEIN"/>
    <property type="match status" value="1"/>
</dbReference>
<proteinExistence type="predicted"/>
<dbReference type="InterPro" id="IPR041700">
    <property type="entry name" value="OMP_b-brl_3"/>
</dbReference>
<keyword evidence="2" id="KW-0472">Membrane</keyword>
<dbReference type="Proteomes" id="UP000199679">
    <property type="component" value="Chromosome I"/>
</dbReference>
<dbReference type="RefSeq" id="WP_091376266.1">
    <property type="nucleotide sequence ID" value="NZ_LT629740.1"/>
</dbReference>
<feature type="signal peptide" evidence="5">
    <location>
        <begin position="1"/>
        <end position="19"/>
    </location>
</feature>
<organism evidence="7 8">
    <name type="scientific">Mucilaginibacter mallensis</name>
    <dbReference type="NCBI Taxonomy" id="652787"/>
    <lineage>
        <taxon>Bacteria</taxon>
        <taxon>Pseudomonadati</taxon>
        <taxon>Bacteroidota</taxon>
        <taxon>Sphingobacteriia</taxon>
        <taxon>Sphingobacteriales</taxon>
        <taxon>Sphingobacteriaceae</taxon>
        <taxon>Mucilaginibacter</taxon>
    </lineage>
</organism>
<keyword evidence="8" id="KW-1185">Reference proteome</keyword>
<evidence type="ECO:0000256" key="3">
    <source>
        <dbReference type="ARBA" id="ARBA00023237"/>
    </source>
</evidence>
<protein>
    <submittedName>
        <fullName evidence="7">Outer membrane receptor for ferrienterochelin and colicins</fullName>
    </submittedName>
</protein>
<evidence type="ECO:0000313" key="7">
    <source>
        <dbReference type="EMBL" id="SDT48820.1"/>
    </source>
</evidence>
<feature type="compositionally biased region" description="Basic and acidic residues" evidence="4">
    <location>
        <begin position="796"/>
        <end position="808"/>
    </location>
</feature>
<feature type="region of interest" description="Disordered" evidence="4">
    <location>
        <begin position="796"/>
        <end position="816"/>
    </location>
</feature>
<dbReference type="Gene3D" id="2.40.170.20">
    <property type="entry name" value="TonB-dependent receptor, beta-barrel domain"/>
    <property type="match status" value="1"/>
</dbReference>
<feature type="chain" id="PRO_5009269122" evidence="5">
    <location>
        <begin position="20"/>
        <end position="816"/>
    </location>
</feature>
<dbReference type="SUPFAM" id="SSF56935">
    <property type="entry name" value="Porins"/>
    <property type="match status" value="1"/>
</dbReference>
<dbReference type="InterPro" id="IPR037066">
    <property type="entry name" value="Plug_dom_sf"/>
</dbReference>
<gene>
    <name evidence="7" type="ORF">SAMN05216490_3689</name>
</gene>
<feature type="domain" description="Outer membrane protein beta-barrel" evidence="6">
    <location>
        <begin position="380"/>
        <end position="785"/>
    </location>
</feature>
<dbReference type="PANTHER" id="PTHR40980:SF4">
    <property type="entry name" value="TONB-DEPENDENT RECEPTOR-LIKE BETA-BARREL DOMAIN-CONTAINING PROTEIN"/>
    <property type="match status" value="1"/>
</dbReference>
<evidence type="ECO:0000256" key="2">
    <source>
        <dbReference type="ARBA" id="ARBA00023136"/>
    </source>
</evidence>
<sequence>MRKILLTALCCYFYALALAQNAAPTVIVKGIVIDSVTNQPQGYVTVALQDAQTKVPVKSNLTKDDGSFELKAPAGKKYQLVLAFVGYSTKVINISSAAGITNAGKIKLKPATNQLKEVSVTAVKPLMQQEVDRISYNVASDPESKSITALDMMRKVPLLTVDANDNIQLKGSGNYKILVNGKESALLAKSPSDVLRSMPATNIVKIEVITTPPAKYDAEGLAGIINIITTKNADQGYNIGVNARYNTIWGPGVNLNGTVKEGKFGFSGYAGLGRQNKSTNPFDNTQTFFNPASVLTQSGSADYTGNYKYFDGEFSYEIDSLNLVTASIDFNNGVNNNGEGSFTQTVMNNIISQQYATNNSSTSKYTGVDASINYQLGFKKSKDQLLTLSYRYSYSPDNEYNQNLFTDTVNYRQPNFRQYNNSGERDQTVQIDYAQPFKKFSLEVGGKAIFRNNFSNFHQDTLANTQNNEYLQNDEQTNNFNYHQDVYSLYNSYQVKLKDWTGKAGLRLEETTVNADFSSVGSTLNTNYTNLIPSVSIQRQFKNNSINFGFTERIQRPSISELNPFVDRSDPQFISSGNPNLKPELNHVFELNYSHFSKASINTGFSYSFSNNSIQNVTSLKTETIGNQLDTVTYSTYQNLGSNRTLGYNINANIPITSKLSVNINGLLNRLWLQGFYNGTSYKNSGYMGNMFTSISYKFTSGYRIGMNTGYFSGNVTLQGKSSYFIFNSYVFSKDFLNKTASISLVANNPWSKYWHGSSTTNTPDFSQVDNHEQTYRTFALRVSYKFGRLNSDIKKNQHGIDNDDTKSSSKGTGNQ</sequence>
<dbReference type="Pfam" id="PF14905">
    <property type="entry name" value="OMP_b-brl_3"/>
    <property type="match status" value="1"/>
</dbReference>
<dbReference type="SUPFAM" id="SSF49464">
    <property type="entry name" value="Carboxypeptidase regulatory domain-like"/>
    <property type="match status" value="1"/>
</dbReference>
<reference evidence="7 8" key="1">
    <citation type="submission" date="2016-10" db="EMBL/GenBank/DDBJ databases">
        <authorList>
            <person name="de Groot N.N."/>
        </authorList>
    </citation>
    <scope>NUCLEOTIDE SEQUENCE [LARGE SCALE GENOMIC DNA]</scope>
    <source>
        <strain evidence="7 8">MP1X4</strain>
    </source>
</reference>
<evidence type="ECO:0000259" key="6">
    <source>
        <dbReference type="Pfam" id="PF14905"/>
    </source>
</evidence>
<evidence type="ECO:0000256" key="4">
    <source>
        <dbReference type="SAM" id="MobiDB-lite"/>
    </source>
</evidence>
<evidence type="ECO:0000256" key="1">
    <source>
        <dbReference type="ARBA" id="ARBA00004442"/>
    </source>
</evidence>
<dbReference type="EMBL" id="LT629740">
    <property type="protein sequence ID" value="SDT48820.1"/>
    <property type="molecule type" value="Genomic_DNA"/>
</dbReference>
<keyword evidence="5" id="KW-0732">Signal</keyword>
<accession>A0A1H2AS57</accession>
<name>A0A1H2AS57_MUCMA</name>
<keyword evidence="7" id="KW-0675">Receptor</keyword>